<gene>
    <name evidence="1" type="ORF">L916_09538</name>
</gene>
<accession>W2J075</accession>
<proteinExistence type="predicted"/>
<dbReference type="Proteomes" id="UP000053864">
    <property type="component" value="Unassembled WGS sequence"/>
</dbReference>
<name>W2J075_PHYNI</name>
<dbReference type="EMBL" id="KI673190">
    <property type="protein sequence ID" value="ETL39038.1"/>
    <property type="molecule type" value="Genomic_DNA"/>
</dbReference>
<reference evidence="1 2" key="1">
    <citation type="submission" date="2013-11" db="EMBL/GenBank/DDBJ databases">
        <title>The Genome Sequence of Phytophthora parasitica CJ05E6.</title>
        <authorList>
            <consortium name="The Broad Institute Genomics Platform"/>
            <person name="Russ C."/>
            <person name="Tyler B."/>
            <person name="Panabieres F."/>
            <person name="Shan W."/>
            <person name="Tripathy S."/>
            <person name="Grunwald N."/>
            <person name="Machado M."/>
            <person name="Johnson C.S."/>
            <person name="Arredondo F."/>
            <person name="Hong C."/>
            <person name="Coffey M."/>
            <person name="Young S.K."/>
            <person name="Zeng Q."/>
            <person name="Gargeya S."/>
            <person name="Fitzgerald M."/>
            <person name="Abouelleil A."/>
            <person name="Alvarado L."/>
            <person name="Chapman S.B."/>
            <person name="Gainer-Dewar J."/>
            <person name="Goldberg J."/>
            <person name="Griggs A."/>
            <person name="Gujja S."/>
            <person name="Hansen M."/>
            <person name="Howarth C."/>
            <person name="Imamovic A."/>
            <person name="Ireland A."/>
            <person name="Larimer J."/>
            <person name="McCowan C."/>
            <person name="Murphy C."/>
            <person name="Pearson M."/>
            <person name="Poon T.W."/>
            <person name="Priest M."/>
            <person name="Roberts A."/>
            <person name="Saif S."/>
            <person name="Shea T."/>
            <person name="Sykes S."/>
            <person name="Wortman J."/>
            <person name="Nusbaum C."/>
            <person name="Birren B."/>
        </authorList>
    </citation>
    <scope>NUCLEOTIDE SEQUENCE [LARGE SCALE GENOMIC DNA]</scope>
    <source>
        <strain evidence="1 2">CJ05E6</strain>
    </source>
</reference>
<dbReference type="AlphaFoldDB" id="W2J075"/>
<protein>
    <submittedName>
        <fullName evidence="1">Uncharacterized protein</fullName>
    </submittedName>
</protein>
<evidence type="ECO:0000313" key="2">
    <source>
        <dbReference type="Proteomes" id="UP000053864"/>
    </source>
</evidence>
<evidence type="ECO:0000313" key="1">
    <source>
        <dbReference type="EMBL" id="ETL39038.1"/>
    </source>
</evidence>
<sequence length="136" mass="15265">MASSRPPDQPYELCEKCCEWISGDRDHLARHQRSSQCHSPVERVEHLGRVVAQSINYLGRFEVGYGAMVDVAKTHVPVINGIHCGCCKCKDRRCRSFGPNYIDSVGKVAVYVRLPVYDAAIRTKVAPVPLVNKCRH</sequence>
<organism evidence="1 2">
    <name type="scientific">Phytophthora nicotianae</name>
    <name type="common">Potato buckeye rot agent</name>
    <name type="synonym">Phytophthora parasitica</name>
    <dbReference type="NCBI Taxonomy" id="4792"/>
    <lineage>
        <taxon>Eukaryota</taxon>
        <taxon>Sar</taxon>
        <taxon>Stramenopiles</taxon>
        <taxon>Oomycota</taxon>
        <taxon>Peronosporomycetes</taxon>
        <taxon>Peronosporales</taxon>
        <taxon>Peronosporaceae</taxon>
        <taxon>Phytophthora</taxon>
    </lineage>
</organism>